<comment type="caution">
    <text evidence="10">The sequence shown here is derived from an EMBL/GenBank/DDBJ whole genome shotgun (WGS) entry which is preliminary data.</text>
</comment>
<evidence type="ECO:0000256" key="5">
    <source>
        <dbReference type="ARBA" id="ARBA00023251"/>
    </source>
</evidence>
<protein>
    <recommendedName>
        <fullName evidence="3 6">Beta-lactamase</fullName>
        <ecNumber evidence="2 6">3.5.2.6</ecNumber>
    </recommendedName>
</protein>
<keyword evidence="5 6" id="KW-0046">Antibiotic resistance</keyword>
<dbReference type="RefSeq" id="WP_323448068.1">
    <property type="nucleotide sequence ID" value="NZ_BSBI01000006.1"/>
</dbReference>
<name>A0ABQ5P0L3_9ACTN</name>
<evidence type="ECO:0000259" key="9">
    <source>
        <dbReference type="Pfam" id="PF13354"/>
    </source>
</evidence>
<evidence type="ECO:0000256" key="1">
    <source>
        <dbReference type="ARBA" id="ARBA00009009"/>
    </source>
</evidence>
<dbReference type="PROSITE" id="PS51318">
    <property type="entry name" value="TAT"/>
    <property type="match status" value="1"/>
</dbReference>
<dbReference type="EMBL" id="BSBI01000006">
    <property type="protein sequence ID" value="GLF96037.1"/>
    <property type="molecule type" value="Genomic_DNA"/>
</dbReference>
<dbReference type="PANTHER" id="PTHR35333:SF3">
    <property type="entry name" value="BETA-LACTAMASE-TYPE TRANSPEPTIDASE FOLD CONTAINING PROTEIN"/>
    <property type="match status" value="1"/>
</dbReference>
<evidence type="ECO:0000313" key="10">
    <source>
        <dbReference type="EMBL" id="GLF96037.1"/>
    </source>
</evidence>
<dbReference type="NCBIfam" id="NF033103">
    <property type="entry name" value="bla_class_A"/>
    <property type="match status" value="1"/>
</dbReference>
<dbReference type="InterPro" id="IPR000871">
    <property type="entry name" value="Beta-lactam_class-A"/>
</dbReference>
<dbReference type="PANTHER" id="PTHR35333">
    <property type="entry name" value="BETA-LACTAMASE"/>
    <property type="match status" value="1"/>
</dbReference>
<dbReference type="Proteomes" id="UP001291653">
    <property type="component" value="Unassembled WGS sequence"/>
</dbReference>
<accession>A0ABQ5P0L3</accession>
<evidence type="ECO:0000256" key="7">
    <source>
        <dbReference type="SAM" id="MobiDB-lite"/>
    </source>
</evidence>
<evidence type="ECO:0000256" key="6">
    <source>
        <dbReference type="RuleBase" id="RU361140"/>
    </source>
</evidence>
<evidence type="ECO:0000256" key="8">
    <source>
        <dbReference type="SAM" id="SignalP"/>
    </source>
</evidence>
<keyword evidence="11" id="KW-1185">Reference proteome</keyword>
<dbReference type="EC" id="3.5.2.6" evidence="2 6"/>
<comment type="catalytic activity">
    <reaction evidence="6">
        <text>a beta-lactam + H2O = a substituted beta-amino acid</text>
        <dbReference type="Rhea" id="RHEA:20401"/>
        <dbReference type="ChEBI" id="CHEBI:15377"/>
        <dbReference type="ChEBI" id="CHEBI:35627"/>
        <dbReference type="ChEBI" id="CHEBI:140347"/>
        <dbReference type="EC" id="3.5.2.6"/>
    </reaction>
</comment>
<evidence type="ECO:0000256" key="4">
    <source>
        <dbReference type="ARBA" id="ARBA00022801"/>
    </source>
</evidence>
<evidence type="ECO:0000313" key="11">
    <source>
        <dbReference type="Proteomes" id="UP001291653"/>
    </source>
</evidence>
<gene>
    <name evidence="10" type="primary">bla</name>
    <name evidence="10" type="ORF">SYYSPA8_17090</name>
</gene>
<dbReference type="InterPro" id="IPR006311">
    <property type="entry name" value="TAT_signal"/>
</dbReference>
<keyword evidence="4 6" id="KW-0378">Hydrolase</keyword>
<dbReference type="SUPFAM" id="SSF56601">
    <property type="entry name" value="beta-lactamase/transpeptidase-like"/>
    <property type="match status" value="1"/>
</dbReference>
<feature type="chain" id="PRO_5046502321" description="Beta-lactamase" evidence="8">
    <location>
        <begin position="30"/>
        <end position="315"/>
    </location>
</feature>
<dbReference type="InterPro" id="IPR023650">
    <property type="entry name" value="Beta-lactam_class-A_AS"/>
</dbReference>
<evidence type="ECO:0000256" key="2">
    <source>
        <dbReference type="ARBA" id="ARBA00012865"/>
    </source>
</evidence>
<dbReference type="PROSITE" id="PS00146">
    <property type="entry name" value="BETA_LACTAMASE_A"/>
    <property type="match status" value="1"/>
</dbReference>
<dbReference type="PRINTS" id="PR00118">
    <property type="entry name" value="BLACTAMASEA"/>
</dbReference>
<feature type="signal peptide" evidence="8">
    <location>
        <begin position="1"/>
        <end position="29"/>
    </location>
</feature>
<dbReference type="InterPro" id="IPR045155">
    <property type="entry name" value="Beta-lactam_cat"/>
</dbReference>
<dbReference type="InterPro" id="IPR012338">
    <property type="entry name" value="Beta-lactam/transpept-like"/>
</dbReference>
<sequence length="315" mass="33319">MTTRHPHRSVPRRSALTALAGLAAAVPLAGCGTSAEPDSSRPAPSRASATGPGDGTRGAFAALEREFDARLGVHAVDTGSGQTVSHRPDDRFAYASTCKALLAAAVLDRTPLARMDRRVRFGPDVLVHHSPVTEKHLTTGMTLRELCDATVRFSDNAAANLLFEEVGGPRGLQAALAAIGDRVTRCDRYEPDLSEATPGDLRDTSTARALAADLRTYVLGDALTAAQRTLLADWLRRNTTGDALIRAGAPEGWVVGDKTGNGGYGTRNDIAVLWPPRRAPIVLAVLSSRDAKDAEHDDTLIARAASVALEVFETS</sequence>
<proteinExistence type="inferred from homology"/>
<keyword evidence="8" id="KW-0732">Signal</keyword>
<comment type="similarity">
    <text evidence="1 6">Belongs to the class-A beta-lactamase family.</text>
</comment>
<feature type="domain" description="Beta-lactamase class A catalytic" evidence="9">
    <location>
        <begin position="72"/>
        <end position="286"/>
    </location>
</feature>
<feature type="compositionally biased region" description="Low complexity" evidence="7">
    <location>
        <begin position="31"/>
        <end position="49"/>
    </location>
</feature>
<reference evidence="10 11" key="1">
    <citation type="submission" date="2022-10" db="EMBL/GenBank/DDBJ databases">
        <title>Draft genome sequence of Streptomyces sp. YSPA8.</title>
        <authorList>
            <person name="Moriuchi R."/>
            <person name="Dohra H."/>
            <person name="Yamamura H."/>
            <person name="Kodani S."/>
        </authorList>
    </citation>
    <scope>NUCLEOTIDE SEQUENCE [LARGE SCALE GENOMIC DNA]</scope>
    <source>
        <strain evidence="10 11">YSPA8</strain>
    </source>
</reference>
<organism evidence="10 11">
    <name type="scientific">Streptomyces yaizuensis</name>
    <dbReference type="NCBI Taxonomy" id="2989713"/>
    <lineage>
        <taxon>Bacteria</taxon>
        <taxon>Bacillati</taxon>
        <taxon>Actinomycetota</taxon>
        <taxon>Actinomycetes</taxon>
        <taxon>Kitasatosporales</taxon>
        <taxon>Streptomycetaceae</taxon>
        <taxon>Streptomyces</taxon>
    </lineage>
</organism>
<dbReference type="Pfam" id="PF13354">
    <property type="entry name" value="Beta-lactamase2"/>
    <property type="match status" value="1"/>
</dbReference>
<dbReference type="Gene3D" id="3.40.710.10">
    <property type="entry name" value="DD-peptidase/beta-lactamase superfamily"/>
    <property type="match status" value="1"/>
</dbReference>
<evidence type="ECO:0000256" key="3">
    <source>
        <dbReference type="ARBA" id="ARBA00018879"/>
    </source>
</evidence>
<feature type="region of interest" description="Disordered" evidence="7">
    <location>
        <begin position="31"/>
        <end position="58"/>
    </location>
</feature>